<dbReference type="GO" id="GO:0016787">
    <property type="term" value="F:hydrolase activity"/>
    <property type="evidence" value="ECO:0007669"/>
    <property type="project" value="UniProtKB-KW"/>
</dbReference>
<dbReference type="CDD" id="cd07400">
    <property type="entry name" value="MPP_1"/>
    <property type="match status" value="1"/>
</dbReference>
<evidence type="ECO:0000313" key="7">
    <source>
        <dbReference type="Proteomes" id="UP000321337"/>
    </source>
</evidence>
<accession>A0A512L5H0</accession>
<dbReference type="AlphaFoldDB" id="A0A512L5H0"/>
<dbReference type="RefSeq" id="WP_147071141.1">
    <property type="nucleotide sequence ID" value="NZ_AP021884.1"/>
</dbReference>
<comment type="similarity">
    <text evidence="4">Belongs to the cyclic nucleotide phosphodiesterase class-III family.</text>
</comment>
<dbReference type="OrthoDB" id="9811542at2"/>
<dbReference type="Gene3D" id="3.60.21.10">
    <property type="match status" value="1"/>
</dbReference>
<dbReference type="Proteomes" id="UP000321337">
    <property type="component" value="Unassembled WGS sequence"/>
</dbReference>
<dbReference type="SUPFAM" id="SSF56300">
    <property type="entry name" value="Metallo-dependent phosphatases"/>
    <property type="match status" value="1"/>
</dbReference>
<evidence type="ECO:0000313" key="6">
    <source>
        <dbReference type="EMBL" id="GEP29727.1"/>
    </source>
</evidence>
<dbReference type="Pfam" id="PF00149">
    <property type="entry name" value="Metallophos"/>
    <property type="match status" value="1"/>
</dbReference>
<dbReference type="EMBL" id="BKAD01000008">
    <property type="protein sequence ID" value="GEP29727.1"/>
    <property type="molecule type" value="Genomic_DNA"/>
</dbReference>
<sequence>MRTLVHLSDLHFGRVDDALIGPLIKLVAQIKPDVVVVSGDLTQRARSAQFKQARHFLDSLPSPQIVVPGNHDVPLHNIFDRFTRPLDKYRRYITHDLEPFYVDDEIAVLGINSARSLTFKNGRVNERQIARVQARLSTLGAHITKIIVTHHPFDLPADYADTEVVGRAPMAMKMFASHGADMLLAGHLHVSHAGNTAARYAISGYAALVVQAGTATSTRSRGESNSFNVIQVNSPHISIKRFAWAPELGAFSVFTTESFQRSARGWSRDSATKD</sequence>
<evidence type="ECO:0000256" key="2">
    <source>
        <dbReference type="ARBA" id="ARBA00022801"/>
    </source>
</evidence>
<keyword evidence="1" id="KW-0479">Metal-binding</keyword>
<name>A0A512L5H0_9PROT</name>
<keyword evidence="3" id="KW-0408">Iron</keyword>
<keyword evidence="7" id="KW-1185">Reference proteome</keyword>
<comment type="caution">
    <text evidence="6">The sequence shown here is derived from an EMBL/GenBank/DDBJ whole genome shotgun (WGS) entry which is preliminary data.</text>
</comment>
<evidence type="ECO:0000256" key="1">
    <source>
        <dbReference type="ARBA" id="ARBA00022723"/>
    </source>
</evidence>
<keyword evidence="2" id="KW-0378">Hydrolase</keyword>
<dbReference type="InterPro" id="IPR029052">
    <property type="entry name" value="Metallo-depent_PP-like"/>
</dbReference>
<evidence type="ECO:0000256" key="3">
    <source>
        <dbReference type="ARBA" id="ARBA00023004"/>
    </source>
</evidence>
<proteinExistence type="inferred from homology"/>
<dbReference type="PANTHER" id="PTHR42988:SF2">
    <property type="entry name" value="CYCLIC NUCLEOTIDE PHOSPHODIESTERASE CBUA0032-RELATED"/>
    <property type="match status" value="1"/>
</dbReference>
<evidence type="ECO:0000259" key="5">
    <source>
        <dbReference type="Pfam" id="PF00149"/>
    </source>
</evidence>
<dbReference type="GO" id="GO:0046872">
    <property type="term" value="F:metal ion binding"/>
    <property type="evidence" value="ECO:0007669"/>
    <property type="project" value="UniProtKB-KW"/>
</dbReference>
<gene>
    <name evidence="6" type="ORF">TPL01_08650</name>
</gene>
<reference evidence="6 7" key="1">
    <citation type="submission" date="2019-07" db="EMBL/GenBank/DDBJ databases">
        <title>Whole genome shotgun sequence of Thiobacillus plumbophilus NBRC 107929.</title>
        <authorList>
            <person name="Hosoyama A."/>
            <person name="Uohara A."/>
            <person name="Ohji S."/>
            <person name="Ichikawa N."/>
        </authorList>
    </citation>
    <scope>NUCLEOTIDE SEQUENCE [LARGE SCALE GENOMIC DNA]</scope>
    <source>
        <strain evidence="6 7">NBRC 107929</strain>
    </source>
</reference>
<protein>
    <submittedName>
        <fullName evidence="6">Phosphodiesterase</fullName>
    </submittedName>
</protein>
<organism evidence="6 7">
    <name type="scientific">Sulfuriferula plumbiphila</name>
    <dbReference type="NCBI Taxonomy" id="171865"/>
    <lineage>
        <taxon>Bacteria</taxon>
        <taxon>Pseudomonadati</taxon>
        <taxon>Pseudomonadota</taxon>
        <taxon>Betaproteobacteria</taxon>
        <taxon>Nitrosomonadales</taxon>
        <taxon>Sulfuricellaceae</taxon>
        <taxon>Sulfuriferula</taxon>
    </lineage>
</organism>
<dbReference type="InterPro" id="IPR004843">
    <property type="entry name" value="Calcineurin-like_PHP"/>
</dbReference>
<dbReference type="PANTHER" id="PTHR42988">
    <property type="entry name" value="PHOSPHOHYDROLASE"/>
    <property type="match status" value="1"/>
</dbReference>
<evidence type="ECO:0000256" key="4">
    <source>
        <dbReference type="ARBA" id="ARBA00025742"/>
    </source>
</evidence>
<feature type="domain" description="Calcineurin-like phosphoesterase" evidence="5">
    <location>
        <begin position="4"/>
        <end position="190"/>
    </location>
</feature>
<dbReference type="InterPro" id="IPR050884">
    <property type="entry name" value="CNP_phosphodiesterase-III"/>
</dbReference>